<dbReference type="Pfam" id="PF20149">
    <property type="entry name" value="DUF6532"/>
    <property type="match status" value="1"/>
</dbReference>
<dbReference type="InParanoid" id="K5W0L3"/>
<evidence type="ECO:0000259" key="2">
    <source>
        <dbReference type="Pfam" id="PF20149"/>
    </source>
</evidence>
<dbReference type="Proteomes" id="UP000008370">
    <property type="component" value="Unassembled WGS sequence"/>
</dbReference>
<dbReference type="KEGG" id="pco:PHACADRAFT_28007"/>
<evidence type="ECO:0000313" key="4">
    <source>
        <dbReference type="Proteomes" id="UP000008370"/>
    </source>
</evidence>
<dbReference type="AlphaFoldDB" id="K5W0L3"/>
<reference evidence="3 4" key="1">
    <citation type="journal article" date="2012" name="BMC Genomics">
        <title>Comparative genomics of the white-rot fungi, Phanerochaete carnosa and P. chrysosporium, to elucidate the genetic basis of the distinct wood types they colonize.</title>
        <authorList>
            <person name="Suzuki H."/>
            <person name="MacDonald J."/>
            <person name="Syed K."/>
            <person name="Salamov A."/>
            <person name="Hori C."/>
            <person name="Aerts A."/>
            <person name="Henrissat B."/>
            <person name="Wiebenga A."/>
            <person name="vanKuyk P.A."/>
            <person name="Barry K."/>
            <person name="Lindquist E."/>
            <person name="LaButti K."/>
            <person name="Lapidus A."/>
            <person name="Lucas S."/>
            <person name="Coutinho P."/>
            <person name="Gong Y."/>
            <person name="Samejima M."/>
            <person name="Mahadevan R."/>
            <person name="Abou-Zaid M."/>
            <person name="de Vries R.P."/>
            <person name="Igarashi K."/>
            <person name="Yadav J.S."/>
            <person name="Grigoriev I.V."/>
            <person name="Master E.R."/>
        </authorList>
    </citation>
    <scope>NUCLEOTIDE SEQUENCE [LARGE SCALE GENOMIC DNA]</scope>
    <source>
        <strain evidence="3 4">HHB-10118-sp</strain>
    </source>
</reference>
<dbReference type="HOGENOM" id="CLU_499767_0_0_1"/>
<feature type="compositionally biased region" description="Polar residues" evidence="1">
    <location>
        <begin position="175"/>
        <end position="187"/>
    </location>
</feature>
<feature type="compositionally biased region" description="Low complexity" evidence="1">
    <location>
        <begin position="132"/>
        <end position="144"/>
    </location>
</feature>
<feature type="region of interest" description="Disordered" evidence="1">
    <location>
        <begin position="167"/>
        <end position="261"/>
    </location>
</feature>
<organism evidence="3 4">
    <name type="scientific">Phanerochaete carnosa (strain HHB-10118-sp)</name>
    <name type="common">White-rot fungus</name>
    <name type="synonym">Peniophora carnosa</name>
    <dbReference type="NCBI Taxonomy" id="650164"/>
    <lineage>
        <taxon>Eukaryota</taxon>
        <taxon>Fungi</taxon>
        <taxon>Dikarya</taxon>
        <taxon>Basidiomycota</taxon>
        <taxon>Agaricomycotina</taxon>
        <taxon>Agaricomycetes</taxon>
        <taxon>Polyporales</taxon>
        <taxon>Phanerochaetaceae</taxon>
        <taxon>Phanerochaete</taxon>
    </lineage>
</organism>
<feature type="region of interest" description="Disordered" evidence="1">
    <location>
        <begin position="30"/>
        <end position="75"/>
    </location>
</feature>
<dbReference type="InterPro" id="IPR045341">
    <property type="entry name" value="DUF6532"/>
</dbReference>
<dbReference type="OrthoDB" id="2755257at2759"/>
<sequence length="545" mass="61255">MPVRDSQTLTKELQKQLKEIEKQKKQLAKLIQQASASKQARTDSSSSSAEDDNDIESKDSDSQGPPKFRSLGDIQARPVVLPAAKKWLIRLGDPISQSAELADVDLTGEELHAGQHRTTSTPPAPSHHSSREPSLSRTLPLPSSHQSSTLFRLSLVSHGLLSSPFELLSNEGDTRPNQGPASTPSEESNASHHDHSISAAHADGGKVTSCPQPRSPPVPDNGDPARKRPRRSRLPVQRPLQVDVIANKGGKVPQGSKPRQSDYEKWLRNMISKAINLYNLKLTTVHAFPTPEQQRIWAREAWSSICDEHKKCFPEDGSFRIMTLIMNQSSTFCGHLKDKLRMRMLDAFKIPEAADNEAANHSHALYWRLVEGSPPRYCHKTWDTDSPTGYGEHNMFTLALREQLFRNAQDAGAIHQDKLNPIPLPTLALLFTMIRFHLDCYENGQRDDSVVFSEVDYYDHYRDHLSWAKHWSAVDPDETRKMRSDMFRVVLKLSKVPPTSITVAYFSQDAEDRLRTELAARRRAREQVQLDQGQGDVTEVVEAQG</sequence>
<feature type="compositionally biased region" description="Low complexity" evidence="1">
    <location>
        <begin position="30"/>
        <end position="48"/>
    </location>
</feature>
<feature type="region of interest" description="Disordered" evidence="1">
    <location>
        <begin position="113"/>
        <end position="145"/>
    </location>
</feature>
<protein>
    <recommendedName>
        <fullName evidence="2">DUF6532 domain-containing protein</fullName>
    </recommendedName>
</protein>
<dbReference type="EMBL" id="JH930471">
    <property type="protein sequence ID" value="EKM57348.1"/>
    <property type="molecule type" value="Genomic_DNA"/>
</dbReference>
<evidence type="ECO:0000313" key="3">
    <source>
        <dbReference type="EMBL" id="EKM57348.1"/>
    </source>
</evidence>
<gene>
    <name evidence="3" type="ORF">PHACADRAFT_28007</name>
</gene>
<dbReference type="RefSeq" id="XP_007394069.1">
    <property type="nucleotide sequence ID" value="XM_007394007.1"/>
</dbReference>
<dbReference type="STRING" id="650164.K5W0L3"/>
<dbReference type="GeneID" id="18919522"/>
<feature type="domain" description="DUF6532" evidence="2">
    <location>
        <begin position="274"/>
        <end position="471"/>
    </location>
</feature>
<evidence type="ECO:0000256" key="1">
    <source>
        <dbReference type="SAM" id="MobiDB-lite"/>
    </source>
</evidence>
<keyword evidence="4" id="KW-1185">Reference proteome</keyword>
<accession>K5W0L3</accession>
<proteinExistence type="predicted"/>
<name>K5W0L3_PHACS</name>